<dbReference type="Proteomes" id="UP000002051">
    <property type="component" value="Chromosome 5"/>
</dbReference>
<dbReference type="Pfam" id="PF07127">
    <property type="entry name" value="Nodulin_late"/>
    <property type="match status" value="1"/>
</dbReference>
<name>G7KA66_MEDTR</name>
<evidence type="ECO:0000256" key="1">
    <source>
        <dbReference type="SAM" id="SignalP"/>
    </source>
</evidence>
<dbReference type="EnsemblPlants" id="AES97968">
    <property type="protein sequence ID" value="AES97968"/>
    <property type="gene ID" value="MTR_5g062510"/>
</dbReference>
<organism evidence="3 6">
    <name type="scientific">Medicago truncatula</name>
    <name type="common">Barrel medic</name>
    <name type="synonym">Medicago tribuloides</name>
    <dbReference type="NCBI Taxonomy" id="3880"/>
    <lineage>
        <taxon>Eukaryota</taxon>
        <taxon>Viridiplantae</taxon>
        <taxon>Streptophyta</taxon>
        <taxon>Embryophyta</taxon>
        <taxon>Tracheophyta</taxon>
        <taxon>Spermatophyta</taxon>
        <taxon>Magnoliopsida</taxon>
        <taxon>eudicotyledons</taxon>
        <taxon>Gunneridae</taxon>
        <taxon>Pentapetalae</taxon>
        <taxon>rosids</taxon>
        <taxon>fabids</taxon>
        <taxon>Fabales</taxon>
        <taxon>Fabaceae</taxon>
        <taxon>Papilionoideae</taxon>
        <taxon>50 kb inversion clade</taxon>
        <taxon>NPAAA clade</taxon>
        <taxon>Hologalegina</taxon>
        <taxon>IRL clade</taxon>
        <taxon>Trifolieae</taxon>
        <taxon>Medicago</taxon>
    </lineage>
</organism>
<dbReference type="GO" id="GO:0046872">
    <property type="term" value="F:metal ion binding"/>
    <property type="evidence" value="ECO:0007669"/>
    <property type="project" value="InterPro"/>
</dbReference>
<evidence type="ECO:0000259" key="2">
    <source>
        <dbReference type="Pfam" id="PF07127"/>
    </source>
</evidence>
<evidence type="ECO:0000313" key="3">
    <source>
        <dbReference type="EMBL" id="AES97968.1"/>
    </source>
</evidence>
<reference evidence="5" key="3">
    <citation type="submission" date="2015-04" db="UniProtKB">
        <authorList>
            <consortium name="EnsemblPlants"/>
        </authorList>
    </citation>
    <scope>IDENTIFICATION</scope>
    <source>
        <strain evidence="5">cv. Jemalong A17</strain>
    </source>
</reference>
<dbReference type="EMBL" id="PSQE01000005">
    <property type="protein sequence ID" value="RHN56084.1"/>
    <property type="molecule type" value="Genomic_DNA"/>
</dbReference>
<accession>G7KA66</accession>
<reference evidence="3 6" key="1">
    <citation type="journal article" date="2011" name="Nature">
        <title>The Medicago genome provides insight into the evolution of rhizobial symbioses.</title>
        <authorList>
            <person name="Young N.D."/>
            <person name="Debelle F."/>
            <person name="Oldroyd G.E."/>
            <person name="Geurts R."/>
            <person name="Cannon S.B."/>
            <person name="Udvardi M.K."/>
            <person name="Benedito V.A."/>
            <person name="Mayer K.F."/>
            <person name="Gouzy J."/>
            <person name="Schoof H."/>
            <person name="Van de Peer Y."/>
            <person name="Proost S."/>
            <person name="Cook D.R."/>
            <person name="Meyers B.C."/>
            <person name="Spannagl M."/>
            <person name="Cheung F."/>
            <person name="De Mita S."/>
            <person name="Krishnakumar V."/>
            <person name="Gundlach H."/>
            <person name="Zhou S."/>
            <person name="Mudge J."/>
            <person name="Bharti A.K."/>
            <person name="Murray J.D."/>
            <person name="Naoumkina M.A."/>
            <person name="Rosen B."/>
            <person name="Silverstein K.A."/>
            <person name="Tang H."/>
            <person name="Rombauts S."/>
            <person name="Zhao P.X."/>
            <person name="Zhou P."/>
            <person name="Barbe V."/>
            <person name="Bardou P."/>
            <person name="Bechner M."/>
            <person name="Bellec A."/>
            <person name="Berger A."/>
            <person name="Berges H."/>
            <person name="Bidwell S."/>
            <person name="Bisseling T."/>
            <person name="Choisne N."/>
            <person name="Couloux A."/>
            <person name="Denny R."/>
            <person name="Deshpande S."/>
            <person name="Dai X."/>
            <person name="Doyle J.J."/>
            <person name="Dudez A.M."/>
            <person name="Farmer A.D."/>
            <person name="Fouteau S."/>
            <person name="Franken C."/>
            <person name="Gibelin C."/>
            <person name="Gish J."/>
            <person name="Goldstein S."/>
            <person name="Gonzalez A.J."/>
            <person name="Green P.J."/>
            <person name="Hallab A."/>
            <person name="Hartog M."/>
            <person name="Hua A."/>
            <person name="Humphray S.J."/>
            <person name="Jeong D.H."/>
            <person name="Jing Y."/>
            <person name="Jocker A."/>
            <person name="Kenton S.M."/>
            <person name="Kim D.J."/>
            <person name="Klee K."/>
            <person name="Lai H."/>
            <person name="Lang C."/>
            <person name="Lin S."/>
            <person name="Macmil S.L."/>
            <person name="Magdelenat G."/>
            <person name="Matthews L."/>
            <person name="McCorrison J."/>
            <person name="Monaghan E.L."/>
            <person name="Mun J.H."/>
            <person name="Najar F.Z."/>
            <person name="Nicholson C."/>
            <person name="Noirot C."/>
            <person name="O'Bleness M."/>
            <person name="Paule C.R."/>
            <person name="Poulain J."/>
            <person name="Prion F."/>
            <person name="Qin B."/>
            <person name="Qu C."/>
            <person name="Retzel E.F."/>
            <person name="Riddle C."/>
            <person name="Sallet E."/>
            <person name="Samain S."/>
            <person name="Samson N."/>
            <person name="Sanders I."/>
            <person name="Saurat O."/>
            <person name="Scarpelli C."/>
            <person name="Schiex T."/>
            <person name="Segurens B."/>
            <person name="Severin A.J."/>
            <person name="Sherrier D.J."/>
            <person name="Shi R."/>
            <person name="Sims S."/>
            <person name="Singer S.R."/>
            <person name="Sinharoy S."/>
            <person name="Sterck L."/>
            <person name="Viollet A."/>
            <person name="Wang B.B."/>
            <person name="Wang K."/>
            <person name="Wang M."/>
            <person name="Wang X."/>
            <person name="Warfsmann J."/>
            <person name="Weissenbach J."/>
            <person name="White D.D."/>
            <person name="White J.D."/>
            <person name="Wiley G.B."/>
            <person name="Wincker P."/>
            <person name="Xing Y."/>
            <person name="Yang L."/>
            <person name="Yao Z."/>
            <person name="Ying F."/>
            <person name="Zhai J."/>
            <person name="Zhou L."/>
            <person name="Zuber A."/>
            <person name="Denarie J."/>
            <person name="Dixon R.A."/>
            <person name="May G.D."/>
            <person name="Schwartz D.C."/>
            <person name="Rogers J."/>
            <person name="Quetier F."/>
            <person name="Town C.D."/>
            <person name="Roe B.A."/>
        </authorList>
    </citation>
    <scope>NUCLEOTIDE SEQUENCE [LARGE SCALE GENOMIC DNA]</scope>
    <source>
        <strain evidence="3">A17</strain>
        <strain evidence="5 6">cv. Jemalong A17</strain>
    </source>
</reference>
<dbReference type="Gramene" id="rna31415">
    <property type="protein sequence ID" value="RHN56084.1"/>
    <property type="gene ID" value="gene31415"/>
</dbReference>
<dbReference type="EMBL" id="CM001221">
    <property type="protein sequence ID" value="AES97968.1"/>
    <property type="molecule type" value="Genomic_DNA"/>
</dbReference>
<dbReference type="AlphaFoldDB" id="G7KA66"/>
<dbReference type="Proteomes" id="UP000265566">
    <property type="component" value="Chromosome 5"/>
</dbReference>
<evidence type="ECO:0000313" key="4">
    <source>
        <dbReference type="EMBL" id="RHN56084.1"/>
    </source>
</evidence>
<dbReference type="PaxDb" id="3880-AES97968"/>
<dbReference type="InterPro" id="IPR009810">
    <property type="entry name" value="Nodulin_late_dom"/>
</dbReference>
<dbReference type="HOGENOM" id="CLU_181053_1_1_1"/>
<feature type="chain" id="PRO_5014573481" evidence="1">
    <location>
        <begin position="27"/>
        <end position="61"/>
    </location>
</feature>
<evidence type="ECO:0000313" key="6">
    <source>
        <dbReference type="Proteomes" id="UP000002051"/>
    </source>
</evidence>
<keyword evidence="6" id="KW-1185">Reference proteome</keyword>
<feature type="signal peptide" evidence="1">
    <location>
        <begin position="1"/>
        <end position="26"/>
    </location>
</feature>
<proteinExistence type="predicted"/>
<sequence length="61" mass="7032">MDEILKFVFCMIIFLSLFLIATKVGGEHNECETDADCPKHTTIFFVMKCIDHICRCMKTSI</sequence>
<reference evidence="4" key="4">
    <citation type="journal article" date="2018" name="Nat. Plants">
        <title>Whole-genome landscape of Medicago truncatula symbiotic genes.</title>
        <authorList>
            <person name="Pecrix Y."/>
            <person name="Gamas P."/>
            <person name="Carrere S."/>
        </authorList>
    </citation>
    <scope>NUCLEOTIDE SEQUENCE</scope>
    <source>
        <tissue evidence="4">Leaves</tissue>
    </source>
</reference>
<reference evidence="3 6" key="2">
    <citation type="journal article" date="2014" name="BMC Genomics">
        <title>An improved genome release (version Mt4.0) for the model legume Medicago truncatula.</title>
        <authorList>
            <person name="Tang H."/>
            <person name="Krishnakumar V."/>
            <person name="Bidwell S."/>
            <person name="Rosen B."/>
            <person name="Chan A."/>
            <person name="Zhou S."/>
            <person name="Gentzbittel L."/>
            <person name="Childs K.L."/>
            <person name="Yandell M."/>
            <person name="Gundlach H."/>
            <person name="Mayer K.F."/>
            <person name="Schwartz D.C."/>
            <person name="Town C.D."/>
        </authorList>
    </citation>
    <scope>GENOME REANNOTATION</scope>
    <source>
        <strain evidence="5 6">cv. Jemalong A17</strain>
    </source>
</reference>
<evidence type="ECO:0000313" key="5">
    <source>
        <dbReference type="EnsemblPlants" id="AES97968"/>
    </source>
</evidence>
<keyword evidence="1" id="KW-0732">Signal</keyword>
<feature type="domain" description="Late nodulin" evidence="2">
    <location>
        <begin position="1"/>
        <end position="55"/>
    </location>
</feature>
<protein>
    <submittedName>
        <fullName evidence="3">Nodule Cysteine-Rich (NCR) secreted peptide</fullName>
    </submittedName>
    <submittedName>
        <fullName evidence="4">Putative Late nodulin</fullName>
    </submittedName>
</protein>
<gene>
    <name evidence="3" type="ordered locus">MTR_5g062510</name>
    <name evidence="4" type="ORF">MtrunA17_Chr5g0425511</name>
</gene>